<accession>A0A4R1FUU5</accession>
<reference evidence="2 3" key="1">
    <citation type="submission" date="2019-03" db="EMBL/GenBank/DDBJ databases">
        <title>Genomic Encyclopedia of Type Strains, Phase IV (KMG-IV): sequencing the most valuable type-strain genomes for metagenomic binning, comparative biology and taxonomic classification.</title>
        <authorList>
            <person name="Goeker M."/>
        </authorList>
    </citation>
    <scope>NUCLEOTIDE SEQUENCE [LARGE SCALE GENOMIC DNA]</scope>
    <source>
        <strain evidence="2 3">DSM 44684</strain>
    </source>
</reference>
<keyword evidence="1" id="KW-1133">Transmembrane helix</keyword>
<evidence type="ECO:0000256" key="1">
    <source>
        <dbReference type="SAM" id="Phobius"/>
    </source>
</evidence>
<name>A0A4R1FUU5_9NOCA</name>
<comment type="caution">
    <text evidence="2">The sequence shown here is derived from an EMBL/GenBank/DDBJ whole genome shotgun (WGS) entry which is preliminary data.</text>
</comment>
<evidence type="ECO:0000313" key="2">
    <source>
        <dbReference type="EMBL" id="TCJ97632.1"/>
    </source>
</evidence>
<protein>
    <submittedName>
        <fullName evidence="2">Uncharacterized protein</fullName>
    </submittedName>
</protein>
<keyword evidence="3" id="KW-1185">Reference proteome</keyword>
<feature type="transmembrane region" description="Helical" evidence="1">
    <location>
        <begin position="12"/>
        <end position="31"/>
    </location>
</feature>
<proteinExistence type="predicted"/>
<keyword evidence="1" id="KW-0472">Membrane</keyword>
<dbReference type="EMBL" id="SMFR01000002">
    <property type="protein sequence ID" value="TCJ97632.1"/>
    <property type="molecule type" value="Genomic_DNA"/>
</dbReference>
<organism evidence="2 3">
    <name type="scientific">Nocardia alba</name>
    <dbReference type="NCBI Taxonomy" id="225051"/>
    <lineage>
        <taxon>Bacteria</taxon>
        <taxon>Bacillati</taxon>
        <taxon>Actinomycetota</taxon>
        <taxon>Actinomycetes</taxon>
        <taxon>Mycobacteriales</taxon>
        <taxon>Nocardiaceae</taxon>
        <taxon>Nocardia</taxon>
    </lineage>
</organism>
<dbReference type="STRING" id="1210063.GCA_001612665_01335"/>
<dbReference type="Proteomes" id="UP000294856">
    <property type="component" value="Unassembled WGS sequence"/>
</dbReference>
<keyword evidence="1" id="KW-0812">Transmembrane</keyword>
<dbReference type="AlphaFoldDB" id="A0A4R1FUU5"/>
<sequence length="39" mass="4904">MNEQDRRRKHALIVFQFTIYGFLLLMFLIQLRMLMTNDW</sequence>
<gene>
    <name evidence="2" type="ORF">DFR71_3676</name>
</gene>
<evidence type="ECO:0000313" key="3">
    <source>
        <dbReference type="Proteomes" id="UP000294856"/>
    </source>
</evidence>